<sequence>MPSEFDRRYAAEVLEPYRRTARYAGETPTMPMIDLALSKEGALLPHLWGLLYDGWRPEPVLAGATVFAQAYEHRGPDNRRKRILMSAMTPDLYDRWYRAKVEAYLDGETDYDDLFWDLHLGAKATAEVREFGAAFDLVLAHASPDEPGVRDAYATAHERLGEVQAWIGGRLRELLDGRTPAPEATFAHYWARNGGLGGAAADFGPGDVAVECLHDRIAMAQWPVAARQIEARLDGDDAVRGWFERTMAEAPDRRDGGPFTPLDRFVMELLRTAPPNPGSLSTLVARKAPAEDPVAFAVTDHLAANTDPRHWARPEPFDPERYSTAPTSADDGRSARAGLARCPFEPQPYPVPDGRPVTLTNSVFGAVYPVGAPVCDSAGYAPFGFGYRRCPAEHLTVAFLKDVLRRRWAA</sequence>
<dbReference type="InterPro" id="IPR036396">
    <property type="entry name" value="Cyt_P450_sf"/>
</dbReference>
<dbReference type="RefSeq" id="WP_345122033.1">
    <property type="nucleotide sequence ID" value="NZ_BAABAT010000002.1"/>
</dbReference>
<dbReference type="InterPro" id="IPR017972">
    <property type="entry name" value="Cyt_P450_CS"/>
</dbReference>
<evidence type="ECO:0008006" key="4">
    <source>
        <dbReference type="Google" id="ProtNLM"/>
    </source>
</evidence>
<keyword evidence="3" id="KW-1185">Reference proteome</keyword>
<proteinExistence type="predicted"/>
<organism evidence="2 3">
    <name type="scientific">Dactylosporangium darangshiense</name>
    <dbReference type="NCBI Taxonomy" id="579108"/>
    <lineage>
        <taxon>Bacteria</taxon>
        <taxon>Bacillati</taxon>
        <taxon>Actinomycetota</taxon>
        <taxon>Actinomycetes</taxon>
        <taxon>Micromonosporales</taxon>
        <taxon>Micromonosporaceae</taxon>
        <taxon>Dactylosporangium</taxon>
    </lineage>
</organism>
<accession>A0ABP8CZ91</accession>
<dbReference type="SUPFAM" id="SSF48264">
    <property type="entry name" value="Cytochrome P450"/>
    <property type="match status" value="1"/>
</dbReference>
<protein>
    <recommendedName>
        <fullName evidence="4">Cytochrome P450</fullName>
    </recommendedName>
</protein>
<feature type="region of interest" description="Disordered" evidence="1">
    <location>
        <begin position="307"/>
        <end position="334"/>
    </location>
</feature>
<name>A0ABP8CZ91_9ACTN</name>
<evidence type="ECO:0000313" key="3">
    <source>
        <dbReference type="Proteomes" id="UP001500620"/>
    </source>
</evidence>
<evidence type="ECO:0000256" key="1">
    <source>
        <dbReference type="SAM" id="MobiDB-lite"/>
    </source>
</evidence>
<reference evidence="3" key="1">
    <citation type="journal article" date="2019" name="Int. J. Syst. Evol. Microbiol.">
        <title>The Global Catalogue of Microorganisms (GCM) 10K type strain sequencing project: providing services to taxonomists for standard genome sequencing and annotation.</title>
        <authorList>
            <consortium name="The Broad Institute Genomics Platform"/>
            <consortium name="The Broad Institute Genome Sequencing Center for Infectious Disease"/>
            <person name="Wu L."/>
            <person name="Ma J."/>
        </authorList>
    </citation>
    <scope>NUCLEOTIDE SEQUENCE [LARGE SCALE GENOMIC DNA]</scope>
    <source>
        <strain evidence="3">JCM 17441</strain>
    </source>
</reference>
<evidence type="ECO:0000313" key="2">
    <source>
        <dbReference type="EMBL" id="GAA4245241.1"/>
    </source>
</evidence>
<comment type="caution">
    <text evidence="2">The sequence shown here is derived from an EMBL/GenBank/DDBJ whole genome shotgun (WGS) entry which is preliminary data.</text>
</comment>
<dbReference type="EMBL" id="BAABAT010000002">
    <property type="protein sequence ID" value="GAA4245241.1"/>
    <property type="molecule type" value="Genomic_DNA"/>
</dbReference>
<dbReference type="PROSITE" id="PS00086">
    <property type="entry name" value="CYTOCHROME_P450"/>
    <property type="match status" value="1"/>
</dbReference>
<feature type="compositionally biased region" description="Basic and acidic residues" evidence="1">
    <location>
        <begin position="307"/>
        <end position="321"/>
    </location>
</feature>
<dbReference type="Gene3D" id="1.10.630.10">
    <property type="entry name" value="Cytochrome P450"/>
    <property type="match status" value="1"/>
</dbReference>
<gene>
    <name evidence="2" type="ORF">GCM10022255_011780</name>
</gene>
<dbReference type="Proteomes" id="UP001500620">
    <property type="component" value="Unassembled WGS sequence"/>
</dbReference>